<comment type="function">
    <text evidence="8">Sodium-phosphate symporter.</text>
</comment>
<protein>
    <recommendedName>
        <fullName evidence="8">Phosphate transporter</fullName>
    </recommendedName>
</protein>
<gene>
    <name evidence="9" type="ORF">WR25_03242</name>
</gene>
<reference evidence="9 10" key="1">
    <citation type="journal article" date="2017" name="Curr. Biol.">
        <title>Genome architecture and evolution of a unichromosomal asexual nematode.</title>
        <authorList>
            <person name="Fradin H."/>
            <person name="Zegar C."/>
            <person name="Gutwein M."/>
            <person name="Lucas J."/>
            <person name="Kovtun M."/>
            <person name="Corcoran D."/>
            <person name="Baugh L.R."/>
            <person name="Kiontke K."/>
            <person name="Gunsalus K."/>
            <person name="Fitch D.H."/>
            <person name="Piano F."/>
        </authorList>
    </citation>
    <scope>NUCLEOTIDE SEQUENCE [LARGE SCALE GENOMIC DNA]</scope>
    <source>
        <strain evidence="9">PF1309</strain>
    </source>
</reference>
<evidence type="ECO:0000313" key="10">
    <source>
        <dbReference type="Proteomes" id="UP000218231"/>
    </source>
</evidence>
<evidence type="ECO:0000256" key="8">
    <source>
        <dbReference type="RuleBase" id="RU363058"/>
    </source>
</evidence>
<keyword evidence="3 8" id="KW-0813">Transport</keyword>
<proteinExistence type="inferred from homology"/>
<keyword evidence="6 8" id="KW-1133">Transmembrane helix</keyword>
<feature type="transmembrane region" description="Helical" evidence="8">
    <location>
        <begin position="493"/>
        <end position="516"/>
    </location>
</feature>
<accession>A0A2A2JQ18</accession>
<feature type="transmembrane region" description="Helical" evidence="8">
    <location>
        <begin position="21"/>
        <end position="41"/>
    </location>
</feature>
<evidence type="ECO:0000256" key="6">
    <source>
        <dbReference type="ARBA" id="ARBA00022989"/>
    </source>
</evidence>
<keyword evidence="4 8" id="KW-0592">Phosphate transport</keyword>
<name>A0A2A2JQ18_9BILA</name>
<evidence type="ECO:0000256" key="1">
    <source>
        <dbReference type="ARBA" id="ARBA00004141"/>
    </source>
</evidence>
<comment type="similarity">
    <text evidence="2 8">Belongs to the inorganic phosphate transporter (PiT) (TC 2.A.20) family.</text>
</comment>
<dbReference type="EMBL" id="LIAE01010291">
    <property type="protein sequence ID" value="PAV63834.1"/>
    <property type="molecule type" value="Genomic_DNA"/>
</dbReference>
<evidence type="ECO:0000256" key="5">
    <source>
        <dbReference type="ARBA" id="ARBA00022692"/>
    </source>
</evidence>
<feature type="transmembrane region" description="Helical" evidence="8">
    <location>
        <begin position="62"/>
        <end position="81"/>
    </location>
</feature>
<dbReference type="OrthoDB" id="260807at2759"/>
<dbReference type="GO" id="GO:0016020">
    <property type="term" value="C:membrane"/>
    <property type="evidence" value="ECO:0007669"/>
    <property type="project" value="UniProtKB-SubCell"/>
</dbReference>
<keyword evidence="7 8" id="KW-0472">Membrane</keyword>
<dbReference type="GO" id="GO:0035435">
    <property type="term" value="P:phosphate ion transmembrane transport"/>
    <property type="evidence" value="ECO:0007669"/>
    <property type="project" value="TreeGrafter"/>
</dbReference>
<organism evidence="9 10">
    <name type="scientific">Diploscapter pachys</name>
    <dbReference type="NCBI Taxonomy" id="2018661"/>
    <lineage>
        <taxon>Eukaryota</taxon>
        <taxon>Metazoa</taxon>
        <taxon>Ecdysozoa</taxon>
        <taxon>Nematoda</taxon>
        <taxon>Chromadorea</taxon>
        <taxon>Rhabditida</taxon>
        <taxon>Rhabditina</taxon>
        <taxon>Rhabditomorpha</taxon>
        <taxon>Rhabditoidea</taxon>
        <taxon>Rhabditidae</taxon>
        <taxon>Diploscapter</taxon>
    </lineage>
</organism>
<comment type="subcellular location">
    <subcellularLocation>
        <location evidence="1 8">Membrane</location>
        <topology evidence="1 8">Multi-pass membrane protein</topology>
    </subcellularLocation>
</comment>
<feature type="transmembrane region" description="Helical" evidence="8">
    <location>
        <begin position="161"/>
        <end position="188"/>
    </location>
</feature>
<keyword evidence="5 8" id="KW-0812">Transmembrane</keyword>
<dbReference type="GO" id="GO:0005315">
    <property type="term" value="F:phosphate transmembrane transporter activity"/>
    <property type="evidence" value="ECO:0007669"/>
    <property type="project" value="InterPro"/>
</dbReference>
<dbReference type="STRING" id="2018661.A0A2A2JQ18"/>
<feature type="transmembrane region" description="Helical" evidence="8">
    <location>
        <begin position="104"/>
        <end position="124"/>
    </location>
</feature>
<dbReference type="PANTHER" id="PTHR11101:SF80">
    <property type="entry name" value="PHOSPHATE TRANSPORTER"/>
    <property type="match status" value="1"/>
</dbReference>
<dbReference type="InterPro" id="IPR001204">
    <property type="entry name" value="Phos_transporter"/>
</dbReference>
<evidence type="ECO:0000256" key="3">
    <source>
        <dbReference type="ARBA" id="ARBA00022448"/>
    </source>
</evidence>
<keyword evidence="10" id="KW-1185">Reference proteome</keyword>
<evidence type="ECO:0000256" key="2">
    <source>
        <dbReference type="ARBA" id="ARBA00009916"/>
    </source>
</evidence>
<dbReference type="PANTHER" id="PTHR11101">
    <property type="entry name" value="PHOSPHATE TRANSPORTER"/>
    <property type="match status" value="1"/>
</dbReference>
<dbReference type="Proteomes" id="UP000218231">
    <property type="component" value="Unassembled WGS sequence"/>
</dbReference>
<feature type="transmembrane region" description="Helical" evidence="8">
    <location>
        <begin position="200"/>
        <end position="218"/>
    </location>
</feature>
<dbReference type="AlphaFoldDB" id="A0A2A2JQ18"/>
<sequence>MSTTIATIVTTALTDPVADNILVYLIIGAVISFILAFAIGANDTANSFGTSVGSKVLTLHQAYILASIFETAGACLIGHQVTDTMRKGVIVLDEFTGSKEDNELLMIGQLSILTGCGMWMILATFFKLPVSTTHSIVGATMGFGLVARGSKVIVWDKLINIFMSWILSPLLAGIGALIIFCLLDHLVLRRERPLHSGIRVLPFVYFVCFAFNVFAVVYNGPEFLRFNELSFVQCLAISGIVGLIASLLFAFVGAPWMKKHVLHSPYITRTPSPGSEHRMVEMANANNQETKLMDNGSANGSMKSDVLKEKDIEANGGANGIGPHAPNTIAPTSSLASFFRSCKPEDPQASKLFSLLQVMTACFGGFAHGGNDVSNAIAPLVSLYLVYMNGPIRAADAAVPFYILLYGACGMCIGLWILGHRVIYTVAENLTKITPASGFSIEFGAAITVLASTKFGLPISSTQCKVGAVVAVGLAQAKGSVKWSTFRSICMSWIVTLPAAGIFSGTMTFLLSKIFLS</sequence>
<comment type="caution">
    <text evidence="9">The sequence shown here is derived from an EMBL/GenBank/DDBJ whole genome shotgun (WGS) entry which is preliminary data.</text>
</comment>
<evidence type="ECO:0000256" key="7">
    <source>
        <dbReference type="ARBA" id="ARBA00023136"/>
    </source>
</evidence>
<dbReference type="Pfam" id="PF01384">
    <property type="entry name" value="PHO4"/>
    <property type="match status" value="1"/>
</dbReference>
<evidence type="ECO:0000313" key="9">
    <source>
        <dbReference type="EMBL" id="PAV63834.1"/>
    </source>
</evidence>
<feature type="transmembrane region" description="Helical" evidence="8">
    <location>
        <begin position="230"/>
        <end position="252"/>
    </location>
</feature>
<feature type="transmembrane region" description="Helical" evidence="8">
    <location>
        <begin position="397"/>
        <end position="418"/>
    </location>
</feature>
<evidence type="ECO:0000256" key="4">
    <source>
        <dbReference type="ARBA" id="ARBA00022592"/>
    </source>
</evidence>